<keyword evidence="3" id="KW-1185">Reference proteome</keyword>
<dbReference type="PANTHER" id="PTHR34778:SF2">
    <property type="entry name" value="OS02G0580700 PROTEIN"/>
    <property type="match status" value="1"/>
</dbReference>
<name>A0AAN7KL21_9MYRT</name>
<dbReference type="EMBL" id="JAXIOK010000007">
    <property type="protein sequence ID" value="KAK4766643.1"/>
    <property type="molecule type" value="Genomic_DNA"/>
</dbReference>
<dbReference type="AlphaFoldDB" id="A0AAN7KL21"/>
<comment type="caution">
    <text evidence="2">The sequence shown here is derived from an EMBL/GenBank/DDBJ whole genome shotgun (WGS) entry which is preliminary data.</text>
</comment>
<protein>
    <submittedName>
        <fullName evidence="2">Uncharacterized protein</fullName>
    </submittedName>
</protein>
<evidence type="ECO:0000313" key="2">
    <source>
        <dbReference type="EMBL" id="KAK4766643.1"/>
    </source>
</evidence>
<sequence length="192" mass="21904">MHISKETAYRVITSEKKRLRIQKELSAVKDEGLRLLVRLKQMLDVTTTEAEMTAIGQRKKIEELEAQLNEAGDIVEDLRGELREAQTELAKVATNRSKSLNRNSSDPGAASAERTEGYLHGNYRQSAYIYAYNSDFLARMMKERERLTLVGVHSLRKLMHLKGTFLGSCLSLEKRSIFKTRPTKEAKMMHCA</sequence>
<proteinExistence type="predicted"/>
<accession>A0AAN7KL21</accession>
<reference evidence="2 3" key="1">
    <citation type="journal article" date="2023" name="Hortic Res">
        <title>Pangenome of water caltrop reveals structural variations and asymmetric subgenome divergence after allopolyploidization.</title>
        <authorList>
            <person name="Zhang X."/>
            <person name="Chen Y."/>
            <person name="Wang L."/>
            <person name="Yuan Y."/>
            <person name="Fang M."/>
            <person name="Shi L."/>
            <person name="Lu R."/>
            <person name="Comes H.P."/>
            <person name="Ma Y."/>
            <person name="Chen Y."/>
            <person name="Huang G."/>
            <person name="Zhou Y."/>
            <person name="Zheng Z."/>
            <person name="Qiu Y."/>
        </authorList>
    </citation>
    <scope>NUCLEOTIDE SEQUENCE [LARGE SCALE GENOMIC DNA]</scope>
    <source>
        <tissue evidence="2">Roots</tissue>
    </source>
</reference>
<feature type="compositionally biased region" description="Polar residues" evidence="1">
    <location>
        <begin position="94"/>
        <end position="106"/>
    </location>
</feature>
<dbReference type="PANTHER" id="PTHR34778">
    <property type="entry name" value="OS02G0580700 PROTEIN"/>
    <property type="match status" value="1"/>
</dbReference>
<feature type="region of interest" description="Disordered" evidence="1">
    <location>
        <begin position="93"/>
        <end position="113"/>
    </location>
</feature>
<dbReference type="Proteomes" id="UP001345219">
    <property type="component" value="Chromosome 7"/>
</dbReference>
<evidence type="ECO:0000313" key="3">
    <source>
        <dbReference type="Proteomes" id="UP001345219"/>
    </source>
</evidence>
<gene>
    <name evidence="2" type="ORF">SAY87_008285</name>
</gene>
<evidence type="ECO:0000256" key="1">
    <source>
        <dbReference type="SAM" id="MobiDB-lite"/>
    </source>
</evidence>
<organism evidence="2 3">
    <name type="scientific">Trapa incisa</name>
    <dbReference type="NCBI Taxonomy" id="236973"/>
    <lineage>
        <taxon>Eukaryota</taxon>
        <taxon>Viridiplantae</taxon>
        <taxon>Streptophyta</taxon>
        <taxon>Embryophyta</taxon>
        <taxon>Tracheophyta</taxon>
        <taxon>Spermatophyta</taxon>
        <taxon>Magnoliopsida</taxon>
        <taxon>eudicotyledons</taxon>
        <taxon>Gunneridae</taxon>
        <taxon>Pentapetalae</taxon>
        <taxon>rosids</taxon>
        <taxon>malvids</taxon>
        <taxon>Myrtales</taxon>
        <taxon>Lythraceae</taxon>
        <taxon>Trapa</taxon>
    </lineage>
</organism>